<evidence type="ECO:0000259" key="2">
    <source>
        <dbReference type="Pfam" id="PF08031"/>
    </source>
</evidence>
<dbReference type="Pfam" id="PF08031">
    <property type="entry name" value="BBE"/>
    <property type="match status" value="1"/>
</dbReference>
<feature type="compositionally biased region" description="Polar residues" evidence="1">
    <location>
        <begin position="1"/>
        <end position="14"/>
    </location>
</feature>
<proteinExistence type="predicted"/>
<reference evidence="3" key="1">
    <citation type="submission" date="2021-01" db="EMBL/GenBank/DDBJ databases">
        <authorList>
            <consortium name="Aspergillus puulaauensis MK2 genome sequencing consortium"/>
            <person name="Kazuki M."/>
            <person name="Futagami T."/>
        </authorList>
    </citation>
    <scope>NUCLEOTIDE SEQUENCE</scope>
    <source>
        <strain evidence="3">MK2</strain>
    </source>
</reference>
<dbReference type="AlphaFoldDB" id="A0A7R7XV32"/>
<feature type="domain" description="Berberine/berberine-like" evidence="2">
    <location>
        <begin position="162"/>
        <end position="196"/>
    </location>
</feature>
<dbReference type="RefSeq" id="XP_041560477.1">
    <property type="nucleotide sequence ID" value="XM_041694671.1"/>
</dbReference>
<dbReference type="EMBL" id="AP024448">
    <property type="protein sequence ID" value="BCS28291.1"/>
    <property type="molecule type" value="Genomic_DNA"/>
</dbReference>
<dbReference type="Proteomes" id="UP000654913">
    <property type="component" value="Chromosome 6"/>
</dbReference>
<dbReference type="Gene3D" id="3.40.462.20">
    <property type="match status" value="1"/>
</dbReference>
<evidence type="ECO:0000313" key="4">
    <source>
        <dbReference type="Proteomes" id="UP000654913"/>
    </source>
</evidence>
<reference evidence="3" key="2">
    <citation type="submission" date="2021-02" db="EMBL/GenBank/DDBJ databases">
        <title>Aspergillus puulaauensis MK2 genome sequence.</title>
        <authorList>
            <person name="Futagami T."/>
            <person name="Mori K."/>
            <person name="Kadooka C."/>
            <person name="Tanaka T."/>
        </authorList>
    </citation>
    <scope>NUCLEOTIDE SEQUENCE</scope>
    <source>
        <strain evidence="3">MK2</strain>
    </source>
</reference>
<name>A0A7R7XV32_9EURO</name>
<evidence type="ECO:0000313" key="3">
    <source>
        <dbReference type="EMBL" id="BCS28291.1"/>
    </source>
</evidence>
<dbReference type="GeneID" id="64978288"/>
<keyword evidence="4" id="KW-1185">Reference proteome</keyword>
<sequence>MNSTVNKLASQIQTAAHGRVTVTPQTPSSGSYWDSTKPNPLASQSSGASGMMTSRLLGRAELVDLPRADLRSYLQQILVSSDRDSGSMTLFGLQGGPGPARTPAERRGSVHPAWRTAYVHAMTYGAPLDATADASKALAAASEWYESHIEPVWRNWALGGGSYANEGNVFSSTWKEDFYGENYDRLLGIKHKYDPSMSLFVYGGVGSDEWEYDLHSGLLCEK</sequence>
<accession>A0A7R7XV32</accession>
<gene>
    <name evidence="3" type="ORF">APUU_61339A</name>
</gene>
<dbReference type="InterPro" id="IPR012951">
    <property type="entry name" value="BBE"/>
</dbReference>
<dbReference type="InterPro" id="IPR016169">
    <property type="entry name" value="FAD-bd_PCMH_sub2"/>
</dbReference>
<protein>
    <recommendedName>
        <fullName evidence="2">Berberine/berberine-like domain-containing protein</fullName>
    </recommendedName>
</protein>
<feature type="region of interest" description="Disordered" evidence="1">
    <location>
        <begin position="1"/>
        <end position="49"/>
    </location>
</feature>
<evidence type="ECO:0000256" key="1">
    <source>
        <dbReference type="SAM" id="MobiDB-lite"/>
    </source>
</evidence>
<organism evidence="3 4">
    <name type="scientific">Aspergillus puulaauensis</name>
    <dbReference type="NCBI Taxonomy" id="1220207"/>
    <lineage>
        <taxon>Eukaryota</taxon>
        <taxon>Fungi</taxon>
        <taxon>Dikarya</taxon>
        <taxon>Ascomycota</taxon>
        <taxon>Pezizomycotina</taxon>
        <taxon>Eurotiomycetes</taxon>
        <taxon>Eurotiomycetidae</taxon>
        <taxon>Eurotiales</taxon>
        <taxon>Aspergillaceae</taxon>
        <taxon>Aspergillus</taxon>
    </lineage>
</organism>
<dbReference type="Gene3D" id="3.30.465.10">
    <property type="match status" value="1"/>
</dbReference>
<feature type="compositionally biased region" description="Polar residues" evidence="1">
    <location>
        <begin position="22"/>
        <end position="49"/>
    </location>
</feature>
<dbReference type="GO" id="GO:0016491">
    <property type="term" value="F:oxidoreductase activity"/>
    <property type="evidence" value="ECO:0007669"/>
    <property type="project" value="InterPro"/>
</dbReference>
<dbReference type="OrthoDB" id="9983560at2759"/>
<dbReference type="GO" id="GO:0050660">
    <property type="term" value="F:flavin adenine dinucleotide binding"/>
    <property type="evidence" value="ECO:0007669"/>
    <property type="project" value="InterPro"/>
</dbReference>
<dbReference type="KEGG" id="apuu:APUU_61339A"/>